<reference evidence="2 3" key="2">
    <citation type="journal article" date="2010" name="Nucleic Acids Res.">
        <title>BeetleBase in 2010: revisions to provide comprehensive genomic information for Tribolium castaneum.</title>
        <authorList>
            <person name="Kim H.S."/>
            <person name="Murphy T."/>
            <person name="Xia J."/>
            <person name="Caragea D."/>
            <person name="Park Y."/>
            <person name="Beeman R.W."/>
            <person name="Lorenzen M.D."/>
            <person name="Butcher S."/>
            <person name="Manak J.R."/>
            <person name="Brown S.J."/>
        </authorList>
    </citation>
    <scope>GENOME REANNOTATION</scope>
    <source>
        <strain evidence="2 3">Georgia GA2</strain>
    </source>
</reference>
<name>A0A139WBU1_TRICA</name>
<reference evidence="2 3" key="1">
    <citation type="journal article" date="2008" name="Nature">
        <title>The genome of the model beetle and pest Tribolium castaneum.</title>
        <authorList>
            <consortium name="Tribolium Genome Sequencing Consortium"/>
            <person name="Richards S."/>
            <person name="Gibbs R.A."/>
            <person name="Weinstock G.M."/>
            <person name="Brown S.J."/>
            <person name="Denell R."/>
            <person name="Beeman R.W."/>
            <person name="Gibbs R."/>
            <person name="Beeman R.W."/>
            <person name="Brown S.J."/>
            <person name="Bucher G."/>
            <person name="Friedrich M."/>
            <person name="Grimmelikhuijzen C.J."/>
            <person name="Klingler M."/>
            <person name="Lorenzen M."/>
            <person name="Richards S."/>
            <person name="Roth S."/>
            <person name="Schroder R."/>
            <person name="Tautz D."/>
            <person name="Zdobnov E.M."/>
            <person name="Muzny D."/>
            <person name="Gibbs R.A."/>
            <person name="Weinstock G.M."/>
            <person name="Attaway T."/>
            <person name="Bell S."/>
            <person name="Buhay C.J."/>
            <person name="Chandrabose M.N."/>
            <person name="Chavez D."/>
            <person name="Clerk-Blankenburg K.P."/>
            <person name="Cree A."/>
            <person name="Dao M."/>
            <person name="Davis C."/>
            <person name="Chacko J."/>
            <person name="Dinh H."/>
            <person name="Dugan-Rocha S."/>
            <person name="Fowler G."/>
            <person name="Garner T.T."/>
            <person name="Garnes J."/>
            <person name="Gnirke A."/>
            <person name="Hawes A."/>
            <person name="Hernandez J."/>
            <person name="Hines S."/>
            <person name="Holder M."/>
            <person name="Hume J."/>
            <person name="Jhangiani S.N."/>
            <person name="Joshi V."/>
            <person name="Khan Z.M."/>
            <person name="Jackson L."/>
            <person name="Kovar C."/>
            <person name="Kowis A."/>
            <person name="Lee S."/>
            <person name="Lewis L.R."/>
            <person name="Margolis J."/>
            <person name="Morgan M."/>
            <person name="Nazareth L.V."/>
            <person name="Nguyen N."/>
            <person name="Okwuonu G."/>
            <person name="Parker D."/>
            <person name="Richards S."/>
            <person name="Ruiz S.J."/>
            <person name="Santibanez J."/>
            <person name="Savard J."/>
            <person name="Scherer S.E."/>
            <person name="Schneider B."/>
            <person name="Sodergren E."/>
            <person name="Tautz D."/>
            <person name="Vattahil S."/>
            <person name="Villasana D."/>
            <person name="White C.S."/>
            <person name="Wright R."/>
            <person name="Park Y."/>
            <person name="Beeman R.W."/>
            <person name="Lord J."/>
            <person name="Oppert B."/>
            <person name="Lorenzen M."/>
            <person name="Brown S."/>
            <person name="Wang L."/>
            <person name="Savard J."/>
            <person name="Tautz D."/>
            <person name="Richards S."/>
            <person name="Weinstock G."/>
            <person name="Gibbs R.A."/>
            <person name="Liu Y."/>
            <person name="Worley K."/>
            <person name="Weinstock G."/>
            <person name="Elsik C.G."/>
            <person name="Reese J.T."/>
            <person name="Elhaik E."/>
            <person name="Landan G."/>
            <person name="Graur D."/>
            <person name="Arensburger P."/>
            <person name="Atkinson P."/>
            <person name="Beeman R.W."/>
            <person name="Beidler J."/>
            <person name="Brown S.J."/>
            <person name="Demuth J.P."/>
            <person name="Drury D.W."/>
            <person name="Du Y.Z."/>
            <person name="Fujiwara H."/>
            <person name="Lorenzen M."/>
            <person name="Maselli V."/>
            <person name="Osanai M."/>
            <person name="Park Y."/>
            <person name="Robertson H.M."/>
            <person name="Tu Z."/>
            <person name="Wang J.J."/>
            <person name="Wang S."/>
            <person name="Richards S."/>
            <person name="Song H."/>
            <person name="Zhang L."/>
            <person name="Sodergren E."/>
            <person name="Werner D."/>
            <person name="Stanke M."/>
            <person name="Morgenstern B."/>
            <person name="Solovyev V."/>
            <person name="Kosarev P."/>
            <person name="Brown G."/>
            <person name="Chen H.C."/>
            <person name="Ermolaeva O."/>
            <person name="Hlavina W."/>
            <person name="Kapustin Y."/>
            <person name="Kiryutin B."/>
            <person name="Kitts P."/>
            <person name="Maglott D."/>
            <person name="Pruitt K."/>
            <person name="Sapojnikov V."/>
            <person name="Souvorov A."/>
            <person name="Mackey A.J."/>
            <person name="Waterhouse R.M."/>
            <person name="Wyder S."/>
            <person name="Zdobnov E.M."/>
            <person name="Zdobnov E.M."/>
            <person name="Wyder S."/>
            <person name="Kriventseva E.V."/>
            <person name="Kadowaki T."/>
            <person name="Bork P."/>
            <person name="Aranda M."/>
            <person name="Bao R."/>
            <person name="Beermann A."/>
            <person name="Berns N."/>
            <person name="Bolognesi R."/>
            <person name="Bonneton F."/>
            <person name="Bopp D."/>
            <person name="Brown S.J."/>
            <person name="Bucher G."/>
            <person name="Butts T."/>
            <person name="Chaumot A."/>
            <person name="Denell R.E."/>
            <person name="Ferrier D.E."/>
            <person name="Friedrich M."/>
            <person name="Gordon C.M."/>
            <person name="Jindra M."/>
            <person name="Klingler M."/>
            <person name="Lan Q."/>
            <person name="Lattorff H.M."/>
            <person name="Laudet V."/>
            <person name="von Levetsow C."/>
            <person name="Liu Z."/>
            <person name="Lutz R."/>
            <person name="Lynch J.A."/>
            <person name="da Fonseca R.N."/>
            <person name="Posnien N."/>
            <person name="Reuter R."/>
            <person name="Roth S."/>
            <person name="Savard J."/>
            <person name="Schinko J.B."/>
            <person name="Schmitt C."/>
            <person name="Schoppmeier M."/>
            <person name="Schroder R."/>
            <person name="Shippy T.D."/>
            <person name="Simonnet F."/>
            <person name="Marques-Souza H."/>
            <person name="Tautz D."/>
            <person name="Tomoyasu Y."/>
            <person name="Trauner J."/>
            <person name="Van der Zee M."/>
            <person name="Vervoort M."/>
            <person name="Wittkopp N."/>
            <person name="Wimmer E.A."/>
            <person name="Yang X."/>
            <person name="Jones A.K."/>
            <person name="Sattelle D.B."/>
            <person name="Ebert P.R."/>
            <person name="Nelson D."/>
            <person name="Scott J.G."/>
            <person name="Beeman R.W."/>
            <person name="Muthukrishnan S."/>
            <person name="Kramer K.J."/>
            <person name="Arakane Y."/>
            <person name="Beeman R.W."/>
            <person name="Zhu Q."/>
            <person name="Hogenkamp D."/>
            <person name="Dixit R."/>
            <person name="Oppert B."/>
            <person name="Jiang H."/>
            <person name="Zou Z."/>
            <person name="Marshall J."/>
            <person name="Elpidina E."/>
            <person name="Vinokurov K."/>
            <person name="Oppert C."/>
            <person name="Zou Z."/>
            <person name="Evans J."/>
            <person name="Lu Z."/>
            <person name="Zhao P."/>
            <person name="Sumathipala N."/>
            <person name="Altincicek B."/>
            <person name="Vilcinskas A."/>
            <person name="Williams M."/>
            <person name="Hultmark D."/>
            <person name="Hetru C."/>
            <person name="Jiang H."/>
            <person name="Grimmelikhuijzen C.J."/>
            <person name="Hauser F."/>
            <person name="Cazzamali G."/>
            <person name="Williamson M."/>
            <person name="Park Y."/>
            <person name="Li B."/>
            <person name="Tanaka Y."/>
            <person name="Predel R."/>
            <person name="Neupert S."/>
            <person name="Schachtner J."/>
            <person name="Verleyen P."/>
            <person name="Raible F."/>
            <person name="Bork P."/>
            <person name="Friedrich M."/>
            <person name="Walden K.K."/>
            <person name="Robertson H.M."/>
            <person name="Angeli S."/>
            <person name="Foret S."/>
            <person name="Bucher G."/>
            <person name="Schuetz S."/>
            <person name="Maleszka R."/>
            <person name="Wimmer E.A."/>
            <person name="Beeman R.W."/>
            <person name="Lorenzen M."/>
            <person name="Tomoyasu Y."/>
            <person name="Miller S.C."/>
            <person name="Grossmann D."/>
            <person name="Bucher G."/>
        </authorList>
    </citation>
    <scope>NUCLEOTIDE SEQUENCE [LARGE SCALE GENOMIC DNA]</scope>
    <source>
        <strain evidence="2 3">Georgia GA2</strain>
    </source>
</reference>
<dbReference type="Proteomes" id="UP000007266">
    <property type="component" value="Linkage group 9"/>
</dbReference>
<dbReference type="AlphaFoldDB" id="A0A139WBU1"/>
<evidence type="ECO:0000313" key="3">
    <source>
        <dbReference type="Proteomes" id="UP000007266"/>
    </source>
</evidence>
<evidence type="ECO:0000313" key="2">
    <source>
        <dbReference type="EMBL" id="KYB25370.1"/>
    </source>
</evidence>
<protein>
    <submittedName>
        <fullName evidence="2">Uncharacterized protein</fullName>
    </submittedName>
</protein>
<gene>
    <name evidence="2" type="primary">AUGUSTUS-3.0.2_34443</name>
    <name evidence="2" type="ORF">TcasGA2_TC034443</name>
</gene>
<sequence length="250" mass="26681">MKYSIRPNSKGAKSNCYSAWVVVVCQKPYRTSVSTRSGRVAHQPNRCLPISGTVVIPTAPFSSHGVGTSRSFSPPPLRRSTWDTADTPATINTPITPEGGLKATKNLTVSCLFLTHNNCTVHTKYWFENSCRSSILNFLEFFKFGFFVNSSALVVSGRNFCGLGGGTSPWTALPPPPPRAESLNGGLGPPELVAVPGSTRASPDPVRVCAAESGGEVVGEGSALRGALFGFVPQLRSYKRSAAFRKPCSK</sequence>
<accession>A0A139WBU1</accession>
<feature type="compositionally biased region" description="Polar residues" evidence="1">
    <location>
        <begin position="82"/>
        <end position="95"/>
    </location>
</feature>
<keyword evidence="3" id="KW-1185">Reference proteome</keyword>
<evidence type="ECO:0000256" key="1">
    <source>
        <dbReference type="SAM" id="MobiDB-lite"/>
    </source>
</evidence>
<feature type="region of interest" description="Disordered" evidence="1">
    <location>
        <begin position="66"/>
        <end position="97"/>
    </location>
</feature>
<dbReference type="InParanoid" id="A0A139WBU1"/>
<dbReference type="EMBL" id="KQ971372">
    <property type="protein sequence ID" value="KYB25370.1"/>
    <property type="molecule type" value="Genomic_DNA"/>
</dbReference>
<organism evidence="2 3">
    <name type="scientific">Tribolium castaneum</name>
    <name type="common">Red flour beetle</name>
    <dbReference type="NCBI Taxonomy" id="7070"/>
    <lineage>
        <taxon>Eukaryota</taxon>
        <taxon>Metazoa</taxon>
        <taxon>Ecdysozoa</taxon>
        <taxon>Arthropoda</taxon>
        <taxon>Hexapoda</taxon>
        <taxon>Insecta</taxon>
        <taxon>Pterygota</taxon>
        <taxon>Neoptera</taxon>
        <taxon>Endopterygota</taxon>
        <taxon>Coleoptera</taxon>
        <taxon>Polyphaga</taxon>
        <taxon>Cucujiformia</taxon>
        <taxon>Tenebrionidae</taxon>
        <taxon>Tenebrionidae incertae sedis</taxon>
        <taxon>Tribolium</taxon>
    </lineage>
</organism>
<proteinExistence type="predicted"/>